<gene>
    <name evidence="1" type="ORF">EG349_19090</name>
    <name evidence="2" type="ORF">EG353_17805</name>
</gene>
<dbReference type="AlphaFoldDB" id="A0AAD1DNE7"/>
<protein>
    <submittedName>
        <fullName evidence="1">Uncharacterized protein</fullName>
    </submittedName>
</protein>
<proteinExistence type="predicted"/>
<keyword evidence="4" id="KW-1185">Reference proteome</keyword>
<sequence>MEENKTISMKIRLLFLFFIFISKNVFSQQYKFNYYVRSKIENTSIKYIQVEDNFLNSNEKSYFAKINDAYEKGFREITVFDYKREVIHFFRIKNTDNIFESKNYAYYYSAYLIIDNTERDKLSKLIYRQNDISSDSGVKKVTIEKYKKAASQKPQLTITAEMKRSKGDLRNLAIMFLMSTPLPYINFEAQDNTYISHADMKINKADITLDSEIQEEGNLELVVHPDEIKLPKEKPGPVKDTIENILKGIKK</sequence>
<name>A0AAD1DNE7_9FLAO</name>
<evidence type="ECO:0000313" key="4">
    <source>
        <dbReference type="Proteomes" id="UP000281741"/>
    </source>
</evidence>
<evidence type="ECO:0000313" key="1">
    <source>
        <dbReference type="EMBL" id="AZA88728.1"/>
    </source>
</evidence>
<evidence type="ECO:0000313" key="2">
    <source>
        <dbReference type="EMBL" id="AZA97269.1"/>
    </source>
</evidence>
<evidence type="ECO:0000313" key="3">
    <source>
        <dbReference type="Proteomes" id="UP000274073"/>
    </source>
</evidence>
<reference evidence="3 4" key="1">
    <citation type="submission" date="2018-11" db="EMBL/GenBank/DDBJ databases">
        <title>Proposal to divide the Flavobacteriaceae and reorganize its genera based on Amino Acid Identity values calculated from whole genome sequences.</title>
        <authorList>
            <person name="Nicholson A.C."/>
            <person name="Gulvik C.A."/>
            <person name="Whitney A.M."/>
            <person name="Humrighouse B.W."/>
            <person name="Bell M."/>
            <person name="Holmes B."/>
            <person name="Steigerwalt A.G."/>
            <person name="Villarma A."/>
            <person name="Sheth M."/>
            <person name="Batra D."/>
            <person name="Pryor J."/>
            <person name="Bernardet J.-F."/>
            <person name="Hugo C."/>
            <person name="Kampfer P."/>
            <person name="Newman J."/>
            <person name="McQuiston J.R."/>
        </authorList>
    </citation>
    <scope>NUCLEOTIDE SEQUENCE [LARGE SCALE GENOMIC DNA]</scope>
    <source>
        <strain evidence="1 3">G0207</strain>
        <strain evidence="2 4">H5143</strain>
    </source>
</reference>
<dbReference type="Proteomes" id="UP000281741">
    <property type="component" value="Chromosome"/>
</dbReference>
<accession>A0AAD1DNE7</accession>
<organism evidence="1 3">
    <name type="scientific">Chryseobacterium shandongense</name>
    <dbReference type="NCBI Taxonomy" id="1493872"/>
    <lineage>
        <taxon>Bacteria</taxon>
        <taxon>Pseudomonadati</taxon>
        <taxon>Bacteroidota</taxon>
        <taxon>Flavobacteriia</taxon>
        <taxon>Flavobacteriales</taxon>
        <taxon>Weeksellaceae</taxon>
        <taxon>Chryseobacterium group</taxon>
        <taxon>Chryseobacterium</taxon>
    </lineage>
</organism>
<dbReference type="EMBL" id="CP033915">
    <property type="protein sequence ID" value="AZA88728.1"/>
    <property type="molecule type" value="Genomic_DNA"/>
</dbReference>
<dbReference type="EMBL" id="CP033912">
    <property type="protein sequence ID" value="AZA97269.1"/>
    <property type="molecule type" value="Genomic_DNA"/>
</dbReference>
<dbReference type="Proteomes" id="UP000274073">
    <property type="component" value="Chromosome"/>
</dbReference>